<sequence>MQDSITPYLHLLSSNNELTNENAAKFIIIQSTMNPQLVLQSTSDIFLLIQSLTLTDHPKWGAISSLVLALSNAINLQSNFFTTNQNPDQSVQFLITLIQISQNITQSYFSSKDESTIPPFLLPFSQALNRILSYRNNITRELLHAISDHCAVGFVPGTSFVPILIKFWDNILSVFQSLSANDLSHFSRPISSPDKGVVIFYLTLWSSSMPELIQCREALNSLRDQNRRILELIEQDEIPFRSPAAYLLDCFKSFTKERSKLIQIGKENKQEWFKALTSYMSISINEKEEEPSSNSIKKTKITSKIQRLFEIPADIMIKKKMKRFYLYFVSDAKIFAWCSNTDLKQAQYLHLTEIESATLDSLNQNVLTVTTFKKGNFEFMFNSTVYSQLFMEMLNSH</sequence>
<evidence type="ECO:0000313" key="2">
    <source>
        <dbReference type="Proteomes" id="UP001470230"/>
    </source>
</evidence>
<reference evidence="1 2" key="1">
    <citation type="submission" date="2024-04" db="EMBL/GenBank/DDBJ databases">
        <title>Tritrichomonas musculus Genome.</title>
        <authorList>
            <person name="Alves-Ferreira E."/>
            <person name="Grigg M."/>
            <person name="Lorenzi H."/>
            <person name="Galac M."/>
        </authorList>
    </citation>
    <scope>NUCLEOTIDE SEQUENCE [LARGE SCALE GENOMIC DNA]</scope>
    <source>
        <strain evidence="1 2">EAF2021</strain>
    </source>
</reference>
<name>A0ABR2GVD1_9EUKA</name>
<dbReference type="Proteomes" id="UP001470230">
    <property type="component" value="Unassembled WGS sequence"/>
</dbReference>
<protein>
    <recommendedName>
        <fullName evidence="3">PH domain-containing protein</fullName>
    </recommendedName>
</protein>
<dbReference type="EMBL" id="JAPFFF010000058">
    <property type="protein sequence ID" value="KAK8837621.1"/>
    <property type="molecule type" value="Genomic_DNA"/>
</dbReference>
<accession>A0ABR2GVD1</accession>
<gene>
    <name evidence="1" type="ORF">M9Y10_036153</name>
</gene>
<keyword evidence="2" id="KW-1185">Reference proteome</keyword>
<organism evidence="1 2">
    <name type="scientific">Tritrichomonas musculus</name>
    <dbReference type="NCBI Taxonomy" id="1915356"/>
    <lineage>
        <taxon>Eukaryota</taxon>
        <taxon>Metamonada</taxon>
        <taxon>Parabasalia</taxon>
        <taxon>Tritrichomonadida</taxon>
        <taxon>Tritrichomonadidae</taxon>
        <taxon>Tritrichomonas</taxon>
    </lineage>
</organism>
<proteinExistence type="predicted"/>
<evidence type="ECO:0000313" key="1">
    <source>
        <dbReference type="EMBL" id="KAK8837621.1"/>
    </source>
</evidence>
<comment type="caution">
    <text evidence="1">The sequence shown here is derived from an EMBL/GenBank/DDBJ whole genome shotgun (WGS) entry which is preliminary data.</text>
</comment>
<evidence type="ECO:0008006" key="3">
    <source>
        <dbReference type="Google" id="ProtNLM"/>
    </source>
</evidence>